<dbReference type="AlphaFoldDB" id="A0A3N4KC84"/>
<gene>
    <name evidence="1" type="ORF">P167DRAFT_560680</name>
</gene>
<evidence type="ECO:0008006" key="3">
    <source>
        <dbReference type="Google" id="ProtNLM"/>
    </source>
</evidence>
<evidence type="ECO:0000313" key="2">
    <source>
        <dbReference type="Proteomes" id="UP000277580"/>
    </source>
</evidence>
<dbReference type="Proteomes" id="UP000277580">
    <property type="component" value="Unassembled WGS sequence"/>
</dbReference>
<dbReference type="InParanoid" id="A0A3N4KC84"/>
<reference evidence="1 2" key="1">
    <citation type="journal article" date="2018" name="Nat. Ecol. Evol.">
        <title>Pezizomycetes genomes reveal the molecular basis of ectomycorrhizal truffle lifestyle.</title>
        <authorList>
            <person name="Murat C."/>
            <person name="Payen T."/>
            <person name="Noel B."/>
            <person name="Kuo A."/>
            <person name="Morin E."/>
            <person name="Chen J."/>
            <person name="Kohler A."/>
            <person name="Krizsan K."/>
            <person name="Balestrini R."/>
            <person name="Da Silva C."/>
            <person name="Montanini B."/>
            <person name="Hainaut M."/>
            <person name="Levati E."/>
            <person name="Barry K.W."/>
            <person name="Belfiori B."/>
            <person name="Cichocki N."/>
            <person name="Clum A."/>
            <person name="Dockter R.B."/>
            <person name="Fauchery L."/>
            <person name="Guy J."/>
            <person name="Iotti M."/>
            <person name="Le Tacon F."/>
            <person name="Lindquist E.A."/>
            <person name="Lipzen A."/>
            <person name="Malagnac F."/>
            <person name="Mello A."/>
            <person name="Molinier V."/>
            <person name="Miyauchi S."/>
            <person name="Poulain J."/>
            <person name="Riccioni C."/>
            <person name="Rubini A."/>
            <person name="Sitrit Y."/>
            <person name="Splivallo R."/>
            <person name="Traeger S."/>
            <person name="Wang M."/>
            <person name="Zifcakova L."/>
            <person name="Wipf D."/>
            <person name="Zambonelli A."/>
            <person name="Paolocci F."/>
            <person name="Nowrousian M."/>
            <person name="Ottonello S."/>
            <person name="Baldrian P."/>
            <person name="Spatafora J.W."/>
            <person name="Henrissat B."/>
            <person name="Nagy L.G."/>
            <person name="Aury J.M."/>
            <person name="Wincker P."/>
            <person name="Grigoriev I.V."/>
            <person name="Bonfante P."/>
            <person name="Martin F.M."/>
        </authorList>
    </citation>
    <scope>NUCLEOTIDE SEQUENCE [LARGE SCALE GENOMIC DNA]</scope>
    <source>
        <strain evidence="1 2">CCBAS932</strain>
    </source>
</reference>
<dbReference type="Gene3D" id="3.80.10.10">
    <property type="entry name" value="Ribonuclease Inhibitor"/>
    <property type="match status" value="1"/>
</dbReference>
<dbReference type="EMBL" id="ML119168">
    <property type="protein sequence ID" value="RPB08116.1"/>
    <property type="molecule type" value="Genomic_DNA"/>
</dbReference>
<sequence length="482" mass="54522">MPSFEDLPFEILSQILTLAAELNVNEEATYTYGLTQAPRSNQRHPLQRYVRGRVPTDVLRWNTVNSYRLVNSRWHHWALSYALKDVYVRRWRGGEQWGKESFREADKSSQTPGFAPVVFQDPYKSIKSTAKLFTDYPQITAHIRRLWFNGIYQHDTNKYIFQILHNAVNVRNVVVPWTTLRFGTEAEWQRLMSFPRLTSLELLTIGLRESSVTNPANNTDHAVLRTGNGLNFSGLKRFKIFGDSNLNPITDEDLYYISRTATNLEEIHITGASSITIKGVAALVASSFQTLKLLEFTPLTDEGFSHPSSDAVHPHLHICSLIASCPRLKDLAITVPACCPEMFSRPSVAWQETARIRVAGRGNCNPAGLPLDMNIEGFIHTLESARDLVSPAARKGRGELDIEIAVGNWLFDVKTGFVHGNFLEAKKASEMLWAPEEFPTTKGPYGHTGLYGDVEDVKGEWSCVPSRDFFEAMRWGLVRFDN</sequence>
<dbReference type="InterPro" id="IPR032675">
    <property type="entry name" value="LRR_dom_sf"/>
</dbReference>
<evidence type="ECO:0000313" key="1">
    <source>
        <dbReference type="EMBL" id="RPB08116.1"/>
    </source>
</evidence>
<protein>
    <recommendedName>
        <fullName evidence="3">F-box domain-containing protein</fullName>
    </recommendedName>
</protein>
<organism evidence="1 2">
    <name type="scientific">Morchella conica CCBAS932</name>
    <dbReference type="NCBI Taxonomy" id="1392247"/>
    <lineage>
        <taxon>Eukaryota</taxon>
        <taxon>Fungi</taxon>
        <taxon>Dikarya</taxon>
        <taxon>Ascomycota</taxon>
        <taxon>Pezizomycotina</taxon>
        <taxon>Pezizomycetes</taxon>
        <taxon>Pezizales</taxon>
        <taxon>Morchellaceae</taxon>
        <taxon>Morchella</taxon>
    </lineage>
</organism>
<dbReference type="SUPFAM" id="SSF52047">
    <property type="entry name" value="RNI-like"/>
    <property type="match status" value="1"/>
</dbReference>
<keyword evidence="2" id="KW-1185">Reference proteome</keyword>
<proteinExistence type="predicted"/>
<dbReference type="OrthoDB" id="5283561at2759"/>
<accession>A0A3N4KC84</accession>
<name>A0A3N4KC84_9PEZI</name>